<reference evidence="2" key="1">
    <citation type="journal article" date="2012" name="Science">
        <title>The Paleozoic origin of enzymatic lignin decomposition reconstructed from 31 fungal genomes.</title>
        <authorList>
            <person name="Floudas D."/>
            <person name="Binder M."/>
            <person name="Riley R."/>
            <person name="Barry K."/>
            <person name="Blanchette R.A."/>
            <person name="Henrissat B."/>
            <person name="Martinez A.T."/>
            <person name="Otillar R."/>
            <person name="Spatafora J.W."/>
            <person name="Yadav J.S."/>
            <person name="Aerts A."/>
            <person name="Benoit I."/>
            <person name="Boyd A."/>
            <person name="Carlson A."/>
            <person name="Copeland A."/>
            <person name="Coutinho P.M."/>
            <person name="de Vries R.P."/>
            <person name="Ferreira P."/>
            <person name="Findley K."/>
            <person name="Foster B."/>
            <person name="Gaskell J."/>
            <person name="Glotzer D."/>
            <person name="Gorecki P."/>
            <person name="Heitman J."/>
            <person name="Hesse C."/>
            <person name="Hori C."/>
            <person name="Igarashi K."/>
            <person name="Jurgens J.A."/>
            <person name="Kallen N."/>
            <person name="Kersten P."/>
            <person name="Kohler A."/>
            <person name="Kuees U."/>
            <person name="Kumar T.K.A."/>
            <person name="Kuo A."/>
            <person name="LaButti K."/>
            <person name="Larrondo L.F."/>
            <person name="Lindquist E."/>
            <person name="Ling A."/>
            <person name="Lombard V."/>
            <person name="Lucas S."/>
            <person name="Lundell T."/>
            <person name="Martin R."/>
            <person name="McLaughlin D.J."/>
            <person name="Morgenstern I."/>
            <person name="Morin E."/>
            <person name="Murat C."/>
            <person name="Nagy L.G."/>
            <person name="Nolan M."/>
            <person name="Ohm R.A."/>
            <person name="Patyshakuliyeva A."/>
            <person name="Rokas A."/>
            <person name="Ruiz-Duenas F.J."/>
            <person name="Sabat G."/>
            <person name="Salamov A."/>
            <person name="Samejima M."/>
            <person name="Schmutz J."/>
            <person name="Slot J.C."/>
            <person name="St John F."/>
            <person name="Stenlid J."/>
            <person name="Sun H."/>
            <person name="Sun S."/>
            <person name="Syed K."/>
            <person name="Tsang A."/>
            <person name="Wiebenga A."/>
            <person name="Young D."/>
            <person name="Pisabarro A."/>
            <person name="Eastwood D.C."/>
            <person name="Martin F."/>
            <person name="Cullen D."/>
            <person name="Grigoriev I.V."/>
            <person name="Hibbett D.S."/>
        </authorList>
    </citation>
    <scope>NUCLEOTIDE SEQUENCE [LARGE SCALE GENOMIC DNA]</scope>
    <source>
        <strain evidence="2">FP-91666</strain>
    </source>
</reference>
<evidence type="ECO:0000313" key="1">
    <source>
        <dbReference type="EMBL" id="EIM79608.1"/>
    </source>
</evidence>
<dbReference type="eggNOG" id="ENOG502SF9S">
    <property type="taxonomic scope" value="Eukaryota"/>
</dbReference>
<keyword evidence="2" id="KW-1185">Reference proteome</keyword>
<dbReference type="OMA" id="FQNAPIR"/>
<sequence length="299" mass="31963">MDTDPLQDTVPPRYAIESDEEEDEFNPLSHGKVVREPLTINIKGVGPFEGVGNDLIIAFGDAGRSWAQGASLEQQRGGVFVNEIQVGLVFTPSWTKSIIIISELTTALPIWAMNPYAQSVLDFFKPARLALLDTYPVPVYITPQPLLFHEAPVRYLSTVGGKPPASNYHPFSPPNLIQSTSAAFLSIIYVSLASLATPSAVEPPIKATLLLLPSPHIPQARSSELSRSSAGSVSLEEYANDGLDGWSRDMMQGVDACLLGVEGTKVGRAWKAEGKGSASAIANGGRGRRGDVGDGGMYI</sequence>
<evidence type="ECO:0008006" key="3">
    <source>
        <dbReference type="Google" id="ProtNLM"/>
    </source>
</evidence>
<dbReference type="AlphaFoldDB" id="R7RXU0"/>
<dbReference type="OrthoDB" id="2546621at2759"/>
<dbReference type="RefSeq" id="XP_007311189.1">
    <property type="nucleotide sequence ID" value="XM_007311127.1"/>
</dbReference>
<proteinExistence type="predicted"/>
<dbReference type="KEGG" id="shs:STEHIDRAFT_126306"/>
<dbReference type="Proteomes" id="UP000053927">
    <property type="component" value="Unassembled WGS sequence"/>
</dbReference>
<protein>
    <recommendedName>
        <fullName evidence="3">Proteasome assembly chaperone 1</fullName>
    </recommendedName>
</protein>
<evidence type="ECO:0000313" key="2">
    <source>
        <dbReference type="Proteomes" id="UP000053927"/>
    </source>
</evidence>
<dbReference type="EMBL" id="JH687402">
    <property type="protein sequence ID" value="EIM79608.1"/>
    <property type="molecule type" value="Genomic_DNA"/>
</dbReference>
<organism evidence="1 2">
    <name type="scientific">Stereum hirsutum (strain FP-91666)</name>
    <name type="common">White-rot fungus</name>
    <dbReference type="NCBI Taxonomy" id="721885"/>
    <lineage>
        <taxon>Eukaryota</taxon>
        <taxon>Fungi</taxon>
        <taxon>Dikarya</taxon>
        <taxon>Basidiomycota</taxon>
        <taxon>Agaricomycotina</taxon>
        <taxon>Agaricomycetes</taxon>
        <taxon>Russulales</taxon>
        <taxon>Stereaceae</taxon>
        <taxon>Stereum</taxon>
    </lineage>
</organism>
<accession>R7RXU0</accession>
<name>R7RXU0_STEHR</name>
<gene>
    <name evidence="1" type="ORF">STEHIDRAFT_126306</name>
</gene>
<dbReference type="GeneID" id="18797737"/>